<protein>
    <submittedName>
        <fullName evidence="1">Uncharacterized protein</fullName>
    </submittedName>
</protein>
<gene>
    <name evidence="1" type="ORF">FC093_00885</name>
</gene>
<proteinExistence type="predicted"/>
<evidence type="ECO:0000313" key="2">
    <source>
        <dbReference type="Proteomes" id="UP000305848"/>
    </source>
</evidence>
<accession>A0A4U3L948</accession>
<dbReference type="OrthoDB" id="674449at2"/>
<name>A0A4U3L948_9BACT</name>
<dbReference type="AlphaFoldDB" id="A0A4U3L948"/>
<evidence type="ECO:0000313" key="1">
    <source>
        <dbReference type="EMBL" id="TKK71610.1"/>
    </source>
</evidence>
<reference evidence="1 2" key="1">
    <citation type="submission" date="2019-05" db="EMBL/GenBank/DDBJ databases">
        <title>Panacibacter sp. strain 17mud1-8 Genome sequencing and assembly.</title>
        <authorList>
            <person name="Chhetri G."/>
        </authorList>
    </citation>
    <scope>NUCLEOTIDE SEQUENCE [LARGE SCALE GENOMIC DNA]</scope>
    <source>
        <strain evidence="1 2">17mud1-8</strain>
    </source>
</reference>
<keyword evidence="2" id="KW-1185">Reference proteome</keyword>
<dbReference type="RefSeq" id="WP_137259850.1">
    <property type="nucleotide sequence ID" value="NZ_SZQL01000001.1"/>
</dbReference>
<dbReference type="EMBL" id="SZQL01000001">
    <property type="protein sequence ID" value="TKK71610.1"/>
    <property type="molecule type" value="Genomic_DNA"/>
</dbReference>
<dbReference type="Proteomes" id="UP000305848">
    <property type="component" value="Unassembled WGS sequence"/>
</dbReference>
<organism evidence="1 2">
    <name type="scientific">Ilyomonas limi</name>
    <dbReference type="NCBI Taxonomy" id="2575867"/>
    <lineage>
        <taxon>Bacteria</taxon>
        <taxon>Pseudomonadati</taxon>
        <taxon>Bacteroidota</taxon>
        <taxon>Chitinophagia</taxon>
        <taxon>Chitinophagales</taxon>
        <taxon>Chitinophagaceae</taxon>
        <taxon>Ilyomonas</taxon>
    </lineage>
</organism>
<sequence>MQRELYFDISAEKSGGSLYRIKDDRGKTSFLYQHSTYDDNRDEIKIFETAFASFADFWQMLIKDPQWFYQHPLYVHAEQRAFVSGQLQKVNWAVHPNKKWQESHQRQWKKVLTDKDDYYRSKS</sequence>
<comment type="caution">
    <text evidence="1">The sequence shown here is derived from an EMBL/GenBank/DDBJ whole genome shotgun (WGS) entry which is preliminary data.</text>
</comment>